<dbReference type="EMBL" id="UIDG01000260">
    <property type="protein sequence ID" value="SUS06823.1"/>
    <property type="molecule type" value="Genomic_DNA"/>
</dbReference>
<evidence type="ECO:0000313" key="1">
    <source>
        <dbReference type="EMBL" id="SUS06823.1"/>
    </source>
</evidence>
<proteinExistence type="predicted"/>
<protein>
    <submittedName>
        <fullName evidence="1">Uncharacterized protein</fullName>
    </submittedName>
</protein>
<sequence length="109" mass="11795">MTDDDKPVEVEPLADEKIFAALGNDVRLIIAEQRDGTLRAYYPAFGAAQSGQSYGKYTTVSLISPAAAAVPPAVQTCINNGWSCLLQGNGSWICTRMVAGKRYQKTVWP</sequence>
<gene>
    <name evidence="1" type="ORF">DF3PB_3320003</name>
</gene>
<dbReference type="AlphaFoldDB" id="A0A380TGJ2"/>
<reference evidence="1" key="1">
    <citation type="submission" date="2018-07" db="EMBL/GenBank/DDBJ databases">
        <authorList>
            <person name="Quirk P.G."/>
            <person name="Krulwich T.A."/>
        </authorList>
    </citation>
    <scope>NUCLEOTIDE SEQUENCE</scope>
</reference>
<name>A0A380TGJ2_9ZZZZ</name>
<accession>A0A380TGJ2</accession>
<organism evidence="1">
    <name type="scientific">metagenome</name>
    <dbReference type="NCBI Taxonomy" id="256318"/>
    <lineage>
        <taxon>unclassified sequences</taxon>
        <taxon>metagenomes</taxon>
    </lineage>
</organism>